<organism evidence="4">
    <name type="scientific">Aegilops tauschii</name>
    <name type="common">Tausch's goatgrass</name>
    <name type="synonym">Aegilops squarrosa</name>
    <dbReference type="NCBI Taxonomy" id="37682"/>
    <lineage>
        <taxon>Eukaryota</taxon>
        <taxon>Viridiplantae</taxon>
        <taxon>Streptophyta</taxon>
        <taxon>Embryophyta</taxon>
        <taxon>Tracheophyta</taxon>
        <taxon>Spermatophyta</taxon>
        <taxon>Magnoliopsida</taxon>
        <taxon>Liliopsida</taxon>
        <taxon>Poales</taxon>
        <taxon>Poaceae</taxon>
        <taxon>BOP clade</taxon>
        <taxon>Pooideae</taxon>
        <taxon>Triticodae</taxon>
        <taxon>Triticeae</taxon>
        <taxon>Triticinae</taxon>
        <taxon>Aegilops</taxon>
    </lineage>
</organism>
<dbReference type="Pfam" id="PF14543">
    <property type="entry name" value="TAXi_N"/>
    <property type="match status" value="2"/>
</dbReference>
<evidence type="ECO:0000256" key="3">
    <source>
        <dbReference type="ARBA" id="ARBA00022801"/>
    </source>
</evidence>
<dbReference type="AlphaFoldDB" id="M8AK54"/>
<dbReference type="GO" id="GO:0008233">
    <property type="term" value="F:peptidase activity"/>
    <property type="evidence" value="ECO:0007669"/>
    <property type="project" value="UniProtKB-KW"/>
</dbReference>
<dbReference type="InterPro" id="IPR033121">
    <property type="entry name" value="PEPTIDASE_A1"/>
</dbReference>
<dbReference type="EnsemblPlants" id="EMT04866">
    <property type="protein sequence ID" value="EMT04866"/>
    <property type="gene ID" value="F775_19879"/>
</dbReference>
<keyword evidence="2" id="KW-0645">Protease</keyword>
<evidence type="ECO:0000256" key="1">
    <source>
        <dbReference type="ARBA" id="ARBA00007447"/>
    </source>
</evidence>
<dbReference type="InterPro" id="IPR021109">
    <property type="entry name" value="Peptidase_aspartic_dom_sf"/>
</dbReference>
<dbReference type="GO" id="GO:0006508">
    <property type="term" value="P:proteolysis"/>
    <property type="evidence" value="ECO:0007669"/>
    <property type="project" value="UniProtKB-KW"/>
</dbReference>
<dbReference type="InterPro" id="IPR032861">
    <property type="entry name" value="TAXi_N"/>
</dbReference>
<dbReference type="Pfam" id="PF14541">
    <property type="entry name" value="TAXi_C"/>
    <property type="match status" value="1"/>
</dbReference>
<keyword evidence="3" id="KW-0378">Hydrolase</keyword>
<dbReference type="SUPFAM" id="SSF50630">
    <property type="entry name" value="Acid proteases"/>
    <property type="match status" value="2"/>
</dbReference>
<proteinExistence type="inferred from homology"/>
<reference evidence="4" key="1">
    <citation type="submission" date="2015-06" db="UniProtKB">
        <authorList>
            <consortium name="EnsemblPlants"/>
        </authorList>
    </citation>
    <scope>IDENTIFICATION</scope>
</reference>
<dbReference type="PANTHER" id="PTHR47967:SF120">
    <property type="entry name" value="PEPTIDASE A1 DOMAIN-CONTAINING PROTEIN"/>
    <property type="match status" value="1"/>
</dbReference>
<name>M8AK54_AEGTA</name>
<evidence type="ECO:0000256" key="2">
    <source>
        <dbReference type="ARBA" id="ARBA00022670"/>
    </source>
</evidence>
<dbReference type="InterPro" id="IPR051708">
    <property type="entry name" value="Plant_Aspart_Prot_A1"/>
</dbReference>
<dbReference type="GO" id="GO:0005576">
    <property type="term" value="C:extracellular region"/>
    <property type="evidence" value="ECO:0007669"/>
    <property type="project" value="TreeGrafter"/>
</dbReference>
<dbReference type="InterPro" id="IPR032799">
    <property type="entry name" value="TAXi_C"/>
</dbReference>
<protein>
    <submittedName>
        <fullName evidence="4">Aspartic proteinase nepenthesin-1</fullName>
    </submittedName>
</protein>
<comment type="similarity">
    <text evidence="1">Belongs to the peptidase A1 family.</text>
</comment>
<sequence>MFKLLAVLPVLFLSFAMSLAQPANVTGLSFQLVALSRVPDWDAGNGSSYTAEDLRPLALMPSDYVHGVFVSIGIGQGGRRKVLALDTSASTSWVMCEPCHPPLHQVGRLFSPAASPTFRGVHSNDPVCVPPYHRLHSANGCSFAFPSATGLFSPAASPTFRGVHSNDPVCVPPYHRLHSANGCSFAFPSATGYLARDTFHLRHSGRSAVKSISDVAFGCAHTTIGFYNEDILGGVLSLSTTPLSFLTQFGSRAGGRFSYCLPDPTTSRNPSGFIQFGIEVPSLPRDAHTTTLTASASGYHLSLIGISLGNKRLDIERHVFTRHGCSINPAETITKIVEPAYLVVARELVAQMNELGSKQVKGPRGGPLVFNKISRTARTRLPSMVFHFADGGDMWFTAGKLFLVIGTTARFLVEGHGSHRTVIGAAQQVNARFIFNVAAGRLTFAEELCSRDAA</sequence>
<dbReference type="PROSITE" id="PS51767">
    <property type="entry name" value="PEPTIDASE_A1"/>
    <property type="match status" value="1"/>
</dbReference>
<dbReference type="PANTHER" id="PTHR47967">
    <property type="entry name" value="OS07G0603500 PROTEIN-RELATED"/>
    <property type="match status" value="1"/>
</dbReference>
<accession>M8AK54</accession>
<evidence type="ECO:0000313" key="4">
    <source>
        <dbReference type="EnsemblPlants" id="EMT04866"/>
    </source>
</evidence>
<dbReference type="Gene3D" id="2.40.70.10">
    <property type="entry name" value="Acid Proteases"/>
    <property type="match status" value="2"/>
</dbReference>